<feature type="non-terminal residue" evidence="3">
    <location>
        <position position="1"/>
    </location>
</feature>
<organism evidence="3 4">
    <name type="scientific">Rotaria sordida</name>
    <dbReference type="NCBI Taxonomy" id="392033"/>
    <lineage>
        <taxon>Eukaryota</taxon>
        <taxon>Metazoa</taxon>
        <taxon>Spiralia</taxon>
        <taxon>Gnathifera</taxon>
        <taxon>Rotifera</taxon>
        <taxon>Eurotatoria</taxon>
        <taxon>Bdelloidea</taxon>
        <taxon>Philodinida</taxon>
        <taxon>Philodinidae</taxon>
        <taxon>Rotaria</taxon>
    </lineage>
</organism>
<feature type="chain" id="PRO_5032705922" evidence="2">
    <location>
        <begin position="17"/>
        <end position="103"/>
    </location>
</feature>
<dbReference type="Proteomes" id="UP000663882">
    <property type="component" value="Unassembled WGS sequence"/>
</dbReference>
<reference evidence="3" key="1">
    <citation type="submission" date="2021-02" db="EMBL/GenBank/DDBJ databases">
        <authorList>
            <person name="Nowell W R."/>
        </authorList>
    </citation>
    <scope>NUCLEOTIDE SEQUENCE</scope>
</reference>
<keyword evidence="2" id="KW-0732">Signal</keyword>
<gene>
    <name evidence="3" type="ORF">RFH988_LOCUS33344</name>
</gene>
<sequence length="103" mass="10698">MRVLILVVLVVGFVGSAHILADNARASPPSSTGATPSKDTTRASTTNHPCTSCYLCGDPAHPCPQPFEINSNVRVVDSYNGFCEKISPDNGGAGPFTRGPANP</sequence>
<evidence type="ECO:0000256" key="2">
    <source>
        <dbReference type="SAM" id="SignalP"/>
    </source>
</evidence>
<proteinExistence type="predicted"/>
<protein>
    <submittedName>
        <fullName evidence="3">Uncharacterized protein</fullName>
    </submittedName>
</protein>
<dbReference type="EMBL" id="CAJNOO010004163">
    <property type="protein sequence ID" value="CAF1371118.1"/>
    <property type="molecule type" value="Genomic_DNA"/>
</dbReference>
<evidence type="ECO:0000313" key="4">
    <source>
        <dbReference type="Proteomes" id="UP000663882"/>
    </source>
</evidence>
<accession>A0A815IU73</accession>
<feature type="compositionally biased region" description="Low complexity" evidence="1">
    <location>
        <begin position="26"/>
        <end position="37"/>
    </location>
</feature>
<evidence type="ECO:0000313" key="3">
    <source>
        <dbReference type="EMBL" id="CAF1371118.1"/>
    </source>
</evidence>
<name>A0A815IU73_9BILA</name>
<feature type="region of interest" description="Disordered" evidence="1">
    <location>
        <begin position="23"/>
        <end position="46"/>
    </location>
</feature>
<evidence type="ECO:0000256" key="1">
    <source>
        <dbReference type="SAM" id="MobiDB-lite"/>
    </source>
</evidence>
<comment type="caution">
    <text evidence="3">The sequence shown here is derived from an EMBL/GenBank/DDBJ whole genome shotgun (WGS) entry which is preliminary data.</text>
</comment>
<dbReference type="OrthoDB" id="10056008at2759"/>
<feature type="signal peptide" evidence="2">
    <location>
        <begin position="1"/>
        <end position="16"/>
    </location>
</feature>
<dbReference type="AlphaFoldDB" id="A0A815IU73"/>